<dbReference type="Gene3D" id="3.40.50.620">
    <property type="entry name" value="HUPs"/>
    <property type="match status" value="1"/>
</dbReference>
<dbReference type="NCBIfam" id="TIGR00125">
    <property type="entry name" value="cyt_tran_rel"/>
    <property type="match status" value="1"/>
</dbReference>
<dbReference type="Proteomes" id="UP000245466">
    <property type="component" value="Unassembled WGS sequence"/>
</dbReference>
<keyword evidence="5" id="KW-0067">ATP-binding</keyword>
<keyword evidence="4" id="KW-0547">Nucleotide-binding</keyword>
<evidence type="ECO:0000256" key="7">
    <source>
        <dbReference type="ARBA" id="ARBA00047428"/>
    </source>
</evidence>
<name>A0A2U1AP30_9BACT</name>
<keyword evidence="6" id="KW-0119">Carbohydrate metabolism</keyword>
<gene>
    <name evidence="9" type="ORF">C8E01_11810</name>
</gene>
<dbReference type="InterPro" id="IPR014729">
    <property type="entry name" value="Rossmann-like_a/b/a_fold"/>
</dbReference>
<evidence type="ECO:0000256" key="2">
    <source>
        <dbReference type="ARBA" id="ARBA00022679"/>
    </source>
</evidence>
<evidence type="ECO:0000256" key="4">
    <source>
        <dbReference type="ARBA" id="ARBA00022741"/>
    </source>
</evidence>
<accession>A0A2U1AP30</accession>
<dbReference type="EMBL" id="QEKI01000018">
    <property type="protein sequence ID" value="PVY38164.1"/>
    <property type="molecule type" value="Genomic_DNA"/>
</dbReference>
<keyword evidence="3" id="KW-0548">Nucleotidyltransferase</keyword>
<comment type="caution">
    <text evidence="9">The sequence shown here is derived from an EMBL/GenBank/DDBJ whole genome shotgun (WGS) entry which is preliminary data.</text>
</comment>
<dbReference type="GO" id="GO:0005524">
    <property type="term" value="F:ATP binding"/>
    <property type="evidence" value="ECO:0007669"/>
    <property type="project" value="UniProtKB-KW"/>
</dbReference>
<evidence type="ECO:0000259" key="8">
    <source>
        <dbReference type="Pfam" id="PF01467"/>
    </source>
</evidence>
<comment type="catalytic activity">
    <reaction evidence="7">
        <text>D-glycero-beta-D-manno-heptose 1-phosphate + ATP + H(+) = ADP-D-glycero-beta-D-manno-heptose + diphosphate</text>
        <dbReference type="Rhea" id="RHEA:27465"/>
        <dbReference type="ChEBI" id="CHEBI:15378"/>
        <dbReference type="ChEBI" id="CHEBI:30616"/>
        <dbReference type="ChEBI" id="CHEBI:33019"/>
        <dbReference type="ChEBI" id="CHEBI:59967"/>
        <dbReference type="ChEBI" id="CHEBI:61593"/>
        <dbReference type="EC" id="2.7.7.70"/>
    </reaction>
</comment>
<dbReference type="GO" id="GO:0005975">
    <property type="term" value="P:carbohydrate metabolic process"/>
    <property type="evidence" value="ECO:0007669"/>
    <property type="project" value="InterPro"/>
</dbReference>
<dbReference type="PANTHER" id="PTHR43793:SF2">
    <property type="entry name" value="BIFUNCTIONAL PROTEIN HLDE"/>
    <property type="match status" value="1"/>
</dbReference>
<feature type="domain" description="Cytidyltransferase-like" evidence="8">
    <location>
        <begin position="39"/>
        <end position="133"/>
    </location>
</feature>
<protein>
    <recommendedName>
        <fullName evidence="1">D-glycero-beta-D-manno-heptose 1-phosphate adenylyltransferase</fullName>
        <ecNumber evidence="1">2.7.7.70</ecNumber>
    </recommendedName>
</protein>
<evidence type="ECO:0000256" key="6">
    <source>
        <dbReference type="ARBA" id="ARBA00023277"/>
    </source>
</evidence>
<dbReference type="InterPro" id="IPR050385">
    <property type="entry name" value="Archaeal_FAD_synthase"/>
</dbReference>
<dbReference type="GO" id="GO:0016779">
    <property type="term" value="F:nucleotidyltransferase activity"/>
    <property type="evidence" value="ECO:0007669"/>
    <property type="project" value="UniProtKB-KW"/>
</dbReference>
<evidence type="ECO:0000313" key="9">
    <source>
        <dbReference type="EMBL" id="PVY38164.1"/>
    </source>
</evidence>
<dbReference type="EC" id="2.7.7.70" evidence="1"/>
<evidence type="ECO:0000313" key="10">
    <source>
        <dbReference type="Proteomes" id="UP000245466"/>
    </source>
</evidence>
<dbReference type="GO" id="GO:0016773">
    <property type="term" value="F:phosphotransferase activity, alcohol group as acceptor"/>
    <property type="evidence" value="ECO:0007669"/>
    <property type="project" value="InterPro"/>
</dbReference>
<sequence>MSLRRQTHLYMNSKDKILSLPDLQVQVQAWHNQGQKIVFTNGCFDILHLGHVDYLEKARQLGDKLVLGLNTDASISRIKGPSRPLQDEMSRARVMASLLFVDAVVFFDEDTPLELIKAVQPDILVKGDDYTIENIVGQDVVTARGGEVKTVPLVKGYSTTNVVKKIENQNKL</sequence>
<organism evidence="9 10">
    <name type="scientific">Pontibacter virosus</name>
    <dbReference type="NCBI Taxonomy" id="1765052"/>
    <lineage>
        <taxon>Bacteria</taxon>
        <taxon>Pseudomonadati</taxon>
        <taxon>Bacteroidota</taxon>
        <taxon>Cytophagia</taxon>
        <taxon>Cytophagales</taxon>
        <taxon>Hymenobacteraceae</taxon>
        <taxon>Pontibacter</taxon>
    </lineage>
</organism>
<dbReference type="InterPro" id="IPR011914">
    <property type="entry name" value="RfaE_dom_II"/>
</dbReference>
<dbReference type="SUPFAM" id="SSF52374">
    <property type="entry name" value="Nucleotidylyl transferase"/>
    <property type="match status" value="1"/>
</dbReference>
<keyword evidence="2 9" id="KW-0808">Transferase</keyword>
<evidence type="ECO:0000256" key="5">
    <source>
        <dbReference type="ARBA" id="ARBA00022840"/>
    </source>
</evidence>
<proteinExistence type="predicted"/>
<dbReference type="InterPro" id="IPR004821">
    <property type="entry name" value="Cyt_trans-like"/>
</dbReference>
<reference evidence="9 10" key="1">
    <citation type="submission" date="2018-04" db="EMBL/GenBank/DDBJ databases">
        <title>Genomic Encyclopedia of Type Strains, Phase IV (KMG-IV): sequencing the most valuable type-strain genomes for metagenomic binning, comparative biology and taxonomic classification.</title>
        <authorList>
            <person name="Goeker M."/>
        </authorList>
    </citation>
    <scope>NUCLEOTIDE SEQUENCE [LARGE SCALE GENOMIC DNA]</scope>
    <source>
        <strain evidence="9 10">DSM 100231</strain>
    </source>
</reference>
<dbReference type="Pfam" id="PF01467">
    <property type="entry name" value="CTP_transf_like"/>
    <property type="match status" value="1"/>
</dbReference>
<keyword evidence="10" id="KW-1185">Reference proteome</keyword>
<evidence type="ECO:0000256" key="1">
    <source>
        <dbReference type="ARBA" id="ARBA00012519"/>
    </source>
</evidence>
<dbReference type="PANTHER" id="PTHR43793">
    <property type="entry name" value="FAD SYNTHASE"/>
    <property type="match status" value="1"/>
</dbReference>
<dbReference type="NCBIfam" id="TIGR02199">
    <property type="entry name" value="rfaE_dom_II"/>
    <property type="match status" value="1"/>
</dbReference>
<dbReference type="AlphaFoldDB" id="A0A2U1AP30"/>
<evidence type="ECO:0000256" key="3">
    <source>
        <dbReference type="ARBA" id="ARBA00022695"/>
    </source>
</evidence>